<keyword evidence="2" id="KW-1003">Cell membrane</keyword>
<feature type="transmembrane region" description="Helical" evidence="7">
    <location>
        <begin position="368"/>
        <end position="387"/>
    </location>
</feature>
<comment type="subcellular location">
    <subcellularLocation>
        <location evidence="1">Cell membrane</location>
        <topology evidence="1">Multi-pass membrane protein</topology>
    </subcellularLocation>
</comment>
<dbReference type="AlphaFoldDB" id="A0A0C6FE47"/>
<dbReference type="InterPro" id="IPR017841">
    <property type="entry name" value="Hopanoid_biosynth_HpnN"/>
</dbReference>
<dbReference type="SUPFAM" id="SSF82866">
    <property type="entry name" value="Multidrug efflux transporter AcrB transmembrane domain"/>
    <property type="match status" value="2"/>
</dbReference>
<evidence type="ECO:0000256" key="1">
    <source>
        <dbReference type="ARBA" id="ARBA00004651"/>
    </source>
</evidence>
<evidence type="ECO:0000313" key="10">
    <source>
        <dbReference type="Proteomes" id="UP000061432"/>
    </source>
</evidence>
<dbReference type="RefSeq" id="WP_060847868.1">
    <property type="nucleotide sequence ID" value="NZ_AP014704.1"/>
</dbReference>
<dbReference type="OrthoDB" id="7518665at2"/>
<evidence type="ECO:0000256" key="6">
    <source>
        <dbReference type="SAM" id="MobiDB-lite"/>
    </source>
</evidence>
<feature type="domain" description="SSD" evidence="8">
    <location>
        <begin position="296"/>
        <end position="422"/>
    </location>
</feature>
<dbReference type="Gene3D" id="1.20.1640.10">
    <property type="entry name" value="Multidrug efflux transporter AcrB transmembrane domain"/>
    <property type="match status" value="2"/>
</dbReference>
<feature type="compositionally biased region" description="Basic and acidic residues" evidence="6">
    <location>
        <begin position="863"/>
        <end position="881"/>
    </location>
</feature>
<dbReference type="Proteomes" id="UP000061432">
    <property type="component" value="Chromosome"/>
</dbReference>
<evidence type="ECO:0000256" key="2">
    <source>
        <dbReference type="ARBA" id="ARBA00022475"/>
    </source>
</evidence>
<feature type="transmembrane region" description="Helical" evidence="7">
    <location>
        <begin position="324"/>
        <end position="347"/>
    </location>
</feature>
<dbReference type="InterPro" id="IPR004869">
    <property type="entry name" value="MMPL_dom"/>
</dbReference>
<feature type="transmembrane region" description="Helical" evidence="7">
    <location>
        <begin position="768"/>
        <end position="792"/>
    </location>
</feature>
<dbReference type="GO" id="GO:0005886">
    <property type="term" value="C:plasma membrane"/>
    <property type="evidence" value="ECO:0007669"/>
    <property type="project" value="UniProtKB-SubCell"/>
</dbReference>
<keyword evidence="4 7" id="KW-1133">Transmembrane helix</keyword>
<protein>
    <submittedName>
        <fullName evidence="9">Hopanoid biosynthesis associated RND transporter HpnN</fullName>
    </submittedName>
</protein>
<feature type="transmembrane region" description="Helical" evidence="7">
    <location>
        <begin position="836"/>
        <end position="856"/>
    </location>
</feature>
<evidence type="ECO:0000256" key="3">
    <source>
        <dbReference type="ARBA" id="ARBA00022692"/>
    </source>
</evidence>
<feature type="region of interest" description="Disordered" evidence="6">
    <location>
        <begin position="861"/>
        <end position="881"/>
    </location>
</feature>
<dbReference type="KEGG" id="maqu:Maq22A_c18695"/>
<dbReference type="InterPro" id="IPR050545">
    <property type="entry name" value="Mycobact_MmpL"/>
</dbReference>
<feature type="transmembrane region" description="Helical" evidence="7">
    <location>
        <begin position="741"/>
        <end position="762"/>
    </location>
</feature>
<organism evidence="9 10">
    <name type="scientific">Methylobacterium aquaticum</name>
    <dbReference type="NCBI Taxonomy" id="270351"/>
    <lineage>
        <taxon>Bacteria</taxon>
        <taxon>Pseudomonadati</taxon>
        <taxon>Pseudomonadota</taxon>
        <taxon>Alphaproteobacteria</taxon>
        <taxon>Hyphomicrobiales</taxon>
        <taxon>Methylobacteriaceae</taxon>
        <taxon>Methylobacterium</taxon>
    </lineage>
</organism>
<feature type="transmembrane region" description="Helical" evidence="7">
    <location>
        <begin position="399"/>
        <end position="423"/>
    </location>
</feature>
<dbReference type="PATRIC" id="fig|270351.10.peg.3606"/>
<proteinExistence type="predicted"/>
<reference evidence="9 10" key="1">
    <citation type="journal article" date="2015" name="Genome Announc.">
        <title>Complete Genome Sequence of Methylobacterium aquaticum Strain 22A, Isolated from Racomitrium japonicum Moss.</title>
        <authorList>
            <person name="Tani A."/>
            <person name="Ogura Y."/>
            <person name="Hayashi T."/>
            <person name="Kimbara K."/>
        </authorList>
    </citation>
    <scope>NUCLEOTIDE SEQUENCE [LARGE SCALE GENOMIC DNA]</scope>
    <source>
        <strain evidence="9 10">MA-22A</strain>
    </source>
</reference>
<evidence type="ECO:0000313" key="9">
    <source>
        <dbReference type="EMBL" id="BAQ46823.1"/>
    </source>
</evidence>
<feature type="transmembrane region" description="Helical" evidence="7">
    <location>
        <begin position="272"/>
        <end position="290"/>
    </location>
</feature>
<dbReference type="PANTHER" id="PTHR33406:SF13">
    <property type="entry name" value="MEMBRANE PROTEIN YDFJ"/>
    <property type="match status" value="1"/>
</dbReference>
<dbReference type="PANTHER" id="PTHR33406">
    <property type="entry name" value="MEMBRANE PROTEIN MJ1562-RELATED"/>
    <property type="match status" value="1"/>
</dbReference>
<evidence type="ECO:0000256" key="7">
    <source>
        <dbReference type="SAM" id="Phobius"/>
    </source>
</evidence>
<feature type="transmembrane region" description="Helical" evidence="7">
    <location>
        <begin position="297"/>
        <end position="318"/>
    </location>
</feature>
<evidence type="ECO:0000256" key="5">
    <source>
        <dbReference type="ARBA" id="ARBA00023136"/>
    </source>
</evidence>
<gene>
    <name evidence="9" type="ORF">Maq22A_c18695</name>
</gene>
<dbReference type="PROSITE" id="PS50156">
    <property type="entry name" value="SSD"/>
    <property type="match status" value="1"/>
</dbReference>
<feature type="transmembrane region" description="Helical" evidence="7">
    <location>
        <begin position="712"/>
        <end position="734"/>
    </location>
</feature>
<sequence length="881" mass="93903">MIERLVAFSVHRRWLVLVAALLLTVASAGTAAHLFRINTDVERLITPDVPWRQDEIQFEKTFPQRSNLLVAVVDGQTPEQAEEAANRLTKALSTHKDLLPVVYRPDGGPFFDKNGLLLMPQKDLEQTTEKLIQQQGLLGPLSADPSLRGIMQAMVMGAQGVKAGQAKPDDLVGPMGQMKEVFDRVLKGERAQLSWQLLLSGGKAEPGDLRRFVIAQPVLDYDALQPGEKASQLIRETARSLGLTEANGVRVRLTGQVAVADDEFATLADDAALNYSVTGGAIVLFLWLALRSGSLVVAVLITTFAGLIVTAALGLLMVGELNPISVAFAALFVGLGIDFGIQFAVRYRADRFTEENLERAIRSAARGVGWSLTLAAVSLLAGFFSFLPTDFRGVSELGLIAGAGMIVAYLFSLTMLPALIAVLRPPGEKQEVGTAGMASVDHWILANRKLVLVLTGLVTVAGLPLLYWLPFDSNPMHLRSAKVESVATYLDLTKDPKTSPNTIDVIVPNRDAIAPMVKRLTALPSVSGVIDIDTFVPPDQDQKLATIEDAAQVMGPVLNPPRVAPAPNDREVVTAIRNAVAALRGITQGAPQGAAASGPLATIQGFTDTLDRLAGAEPSVREAAAAATVPNLKALLTRLRGLLSPEKVTLENLPAQIRSDWIAADGKARIEVQPKGNSNDNAVLRQFSKEVLSVAPHATGAPVATTRSSHTILGAFVEAGLLALLSIFIILSVALRRPWDVAMALGPLVLATLWTLEALYLIGMPLNFANIIALPLMLAVGVAFHIYYVIAWRAGVADMLASSLTRAIFFSALTTGTAFGSLVLSSHPGTASMGKLLALSLFFTLVAAFFIVPAFLGPPPKQKAKDGAPENAARRDPLIPA</sequence>
<dbReference type="STRING" id="270351.Maq22A_c18695"/>
<evidence type="ECO:0000259" key="8">
    <source>
        <dbReference type="PROSITE" id="PS50156"/>
    </source>
</evidence>
<feature type="transmembrane region" description="Helical" evidence="7">
    <location>
        <begin position="450"/>
        <end position="469"/>
    </location>
</feature>
<feature type="transmembrane region" description="Helical" evidence="7">
    <location>
        <begin position="804"/>
        <end position="824"/>
    </location>
</feature>
<evidence type="ECO:0000256" key="4">
    <source>
        <dbReference type="ARBA" id="ARBA00022989"/>
    </source>
</evidence>
<keyword evidence="5 7" id="KW-0472">Membrane</keyword>
<reference evidence="10" key="2">
    <citation type="submission" date="2015-01" db="EMBL/GenBank/DDBJ databases">
        <title>Complete genome sequence of Methylobacterium aquaticum strain 22A.</title>
        <authorList>
            <person name="Tani A."/>
            <person name="Ogura Y."/>
            <person name="Hayashi T."/>
        </authorList>
    </citation>
    <scope>NUCLEOTIDE SEQUENCE [LARGE SCALE GENOMIC DNA]</scope>
    <source>
        <strain evidence="10">MA-22A</strain>
    </source>
</reference>
<name>A0A0C6FE47_9HYPH</name>
<dbReference type="InterPro" id="IPR000731">
    <property type="entry name" value="SSD"/>
</dbReference>
<keyword evidence="3 7" id="KW-0812">Transmembrane</keyword>
<accession>A0A0C6FE47</accession>
<dbReference type="NCBIfam" id="TIGR03480">
    <property type="entry name" value="HpnN"/>
    <property type="match status" value="1"/>
</dbReference>
<dbReference type="EMBL" id="AP014704">
    <property type="protein sequence ID" value="BAQ46823.1"/>
    <property type="molecule type" value="Genomic_DNA"/>
</dbReference>
<dbReference type="Pfam" id="PF03176">
    <property type="entry name" value="MMPL"/>
    <property type="match status" value="1"/>
</dbReference>